<dbReference type="EMBL" id="MT141524">
    <property type="protein sequence ID" value="QJA64697.1"/>
    <property type="molecule type" value="Genomic_DNA"/>
</dbReference>
<reference evidence="1" key="1">
    <citation type="submission" date="2020-03" db="EMBL/GenBank/DDBJ databases">
        <title>The deep terrestrial virosphere.</title>
        <authorList>
            <person name="Holmfeldt K."/>
            <person name="Nilsson E."/>
            <person name="Simone D."/>
            <person name="Lopez-Fernandez M."/>
            <person name="Wu X."/>
            <person name="de Brujin I."/>
            <person name="Lundin D."/>
            <person name="Andersson A."/>
            <person name="Bertilsson S."/>
            <person name="Dopson M."/>
        </authorList>
    </citation>
    <scope>NUCLEOTIDE SEQUENCE</scope>
    <source>
        <strain evidence="1">MM415B00475</strain>
    </source>
</reference>
<sequence>MARRKVTVQKTIADMMPLPFVGGCKTYLPATSLPSGAFSMIQNMRATHPGFESRLGTLKLYATAHSATKTLSLYHFSKGKRVEKHLLVQYSDGDVYEATNHPPAVSTGAFGTLKYSGDATSYPAAYSVIDDTLLYSDGIDQHQLFPGDANPIKNFTVYSSAVTLPKIPELGSDYTMEVLDATTTTYAIISALGTNAADTILICCPAVPSKLNITMTTSINAVVSALTVKYMKSGSPDAFTTVGASLSDGTATGGATFAKSGTISWDTLTDMVPSFMFGMSGFWLSLTVSVALSATVRINQVTYGGAFQPLQNVWDGDGITALEARFYIATSAAYFTYYGASIDISAMVATNDALYFNTIDLMNAFYVDSTSTPSTTASVTPHLYYWTGSAWTEVSNLVDNTAGFTTPGWITFTKAAAQKTMFQTSYYSYWWKLTVTGGNLSTDVRIGIYTMPYYDINEIATAGRCNCSWKNRAVYGTDRDQYLLVSALHQPMVLNGSDFGILDPGDGRSNLPVCMRQFKNELMVWQEEKGTEGGCFTLFEGYNPDTYGKLVLSNKLGALNANSAVVIEGVEVSTETGVEVRTVVYVLSHYGVYMSDGRFCTMISDDIRNRFDPTSADCITRGRESDMWLAYDSTYNVLKLGLVCGTGGTVPNVFPVYDLTDSAWMFDVGQGLSSMCEVEAGSGDVTVLQCGGGSADGLIHLLNTGTTDNGTEIVPYAQMELDGGGLIMNLREMILSKTGNVTITPYQDGVAQTAKVI</sequence>
<protein>
    <submittedName>
        <fullName evidence="1">Uncharacterized protein</fullName>
    </submittedName>
</protein>
<dbReference type="AlphaFoldDB" id="A0A6M3J6A4"/>
<gene>
    <name evidence="1" type="ORF">MM415B00475_0031</name>
</gene>
<organism evidence="1">
    <name type="scientific">viral metagenome</name>
    <dbReference type="NCBI Taxonomy" id="1070528"/>
    <lineage>
        <taxon>unclassified sequences</taxon>
        <taxon>metagenomes</taxon>
        <taxon>organismal metagenomes</taxon>
    </lineage>
</organism>
<accession>A0A6M3J6A4</accession>
<evidence type="ECO:0000313" key="1">
    <source>
        <dbReference type="EMBL" id="QJA64697.1"/>
    </source>
</evidence>
<name>A0A6M3J6A4_9ZZZZ</name>
<proteinExistence type="predicted"/>